<dbReference type="AlphaFoldDB" id="A0A3M7R489"/>
<dbReference type="Proteomes" id="UP000276133">
    <property type="component" value="Unassembled WGS sequence"/>
</dbReference>
<comment type="caution">
    <text evidence="1">The sequence shown here is derived from an EMBL/GenBank/DDBJ whole genome shotgun (WGS) entry which is preliminary data.</text>
</comment>
<keyword evidence="2" id="KW-1185">Reference proteome</keyword>
<organism evidence="1 2">
    <name type="scientific">Brachionus plicatilis</name>
    <name type="common">Marine rotifer</name>
    <name type="synonym">Brachionus muelleri</name>
    <dbReference type="NCBI Taxonomy" id="10195"/>
    <lineage>
        <taxon>Eukaryota</taxon>
        <taxon>Metazoa</taxon>
        <taxon>Spiralia</taxon>
        <taxon>Gnathifera</taxon>
        <taxon>Rotifera</taxon>
        <taxon>Eurotatoria</taxon>
        <taxon>Monogononta</taxon>
        <taxon>Pseudotrocha</taxon>
        <taxon>Ploima</taxon>
        <taxon>Brachionidae</taxon>
        <taxon>Brachionus</taxon>
    </lineage>
</organism>
<gene>
    <name evidence="1" type="ORF">BpHYR1_000556</name>
</gene>
<evidence type="ECO:0000313" key="1">
    <source>
        <dbReference type="EMBL" id="RNA18269.1"/>
    </source>
</evidence>
<name>A0A3M7R489_BRAPC</name>
<accession>A0A3M7R489</accession>
<evidence type="ECO:0000313" key="2">
    <source>
        <dbReference type="Proteomes" id="UP000276133"/>
    </source>
</evidence>
<sequence>MLLYGIFDRTNFDTTNIKISAQLCRIKFDESLCFNSQVEFIRSRCQDRLNIIKILSHKSWKLNDKTLAGILKKLFRSQKRFDNKPFERKRDVFIESSRIPDFRTPLSIV</sequence>
<dbReference type="OrthoDB" id="6776168at2759"/>
<reference evidence="1 2" key="1">
    <citation type="journal article" date="2018" name="Sci. Rep.">
        <title>Genomic signatures of local adaptation to the degree of environmental predictability in rotifers.</title>
        <authorList>
            <person name="Franch-Gras L."/>
            <person name="Hahn C."/>
            <person name="Garcia-Roger E.M."/>
            <person name="Carmona M.J."/>
            <person name="Serra M."/>
            <person name="Gomez A."/>
        </authorList>
    </citation>
    <scope>NUCLEOTIDE SEQUENCE [LARGE SCALE GENOMIC DNA]</scope>
    <source>
        <strain evidence="1">HYR1</strain>
    </source>
</reference>
<protein>
    <recommendedName>
        <fullName evidence="3">RNA-directed DNA polymerase from mobile element jockey-like</fullName>
    </recommendedName>
</protein>
<evidence type="ECO:0008006" key="3">
    <source>
        <dbReference type="Google" id="ProtNLM"/>
    </source>
</evidence>
<proteinExistence type="predicted"/>
<dbReference type="EMBL" id="REGN01004271">
    <property type="protein sequence ID" value="RNA18269.1"/>
    <property type="molecule type" value="Genomic_DNA"/>
</dbReference>